<dbReference type="OrthoDB" id="446723at2759"/>
<comment type="caution">
    <text evidence="1">The sequence shown here is derived from an EMBL/GenBank/DDBJ whole genome shotgun (WGS) entry which is preliminary data.</text>
</comment>
<name>A0A0V0Y3T0_TRIPS</name>
<organism evidence="1 5">
    <name type="scientific">Trichinella pseudospiralis</name>
    <name type="common">Parasitic roundworm</name>
    <dbReference type="NCBI Taxonomy" id="6337"/>
    <lineage>
        <taxon>Eukaryota</taxon>
        <taxon>Metazoa</taxon>
        <taxon>Ecdysozoa</taxon>
        <taxon>Nematoda</taxon>
        <taxon>Enoplea</taxon>
        <taxon>Dorylaimia</taxon>
        <taxon>Trichinellida</taxon>
        <taxon>Trichinellidae</taxon>
        <taxon>Trichinella</taxon>
    </lineage>
</organism>
<dbReference type="InterPro" id="IPR029058">
    <property type="entry name" value="AB_hydrolase_fold"/>
</dbReference>
<keyword evidence="4" id="KW-1185">Reference proteome</keyword>
<evidence type="ECO:0000313" key="4">
    <source>
        <dbReference type="Proteomes" id="UP000054805"/>
    </source>
</evidence>
<accession>A0A0V0Y3T0</accession>
<dbReference type="STRING" id="6337.A0A0V0Y3T0"/>
<dbReference type="SUPFAM" id="SSF53474">
    <property type="entry name" value="alpha/beta-Hydrolases"/>
    <property type="match status" value="1"/>
</dbReference>
<dbReference type="AlphaFoldDB" id="A0A0V0Y3T0"/>
<dbReference type="Gene3D" id="3.40.50.1820">
    <property type="entry name" value="alpha/beta hydrolase"/>
    <property type="match status" value="1"/>
</dbReference>
<evidence type="ECO:0000313" key="5">
    <source>
        <dbReference type="Proteomes" id="UP000054815"/>
    </source>
</evidence>
<dbReference type="EMBL" id="JYDV01000013">
    <property type="protein sequence ID" value="KRZ42705.1"/>
    <property type="molecule type" value="Genomic_DNA"/>
</dbReference>
<evidence type="ECO:0000313" key="1">
    <source>
        <dbReference type="EMBL" id="KRX95086.1"/>
    </source>
</evidence>
<gene>
    <name evidence="1" type="primary">abhd17c</name>
    <name evidence="2" type="ORF">T4B_4302</name>
    <name evidence="3" type="ORF">T4C_5647</name>
    <name evidence="1" type="ORF">T4E_246</name>
</gene>
<dbReference type="Proteomes" id="UP000054805">
    <property type="component" value="Unassembled WGS sequence"/>
</dbReference>
<dbReference type="GO" id="GO:0016787">
    <property type="term" value="F:hydrolase activity"/>
    <property type="evidence" value="ECO:0007669"/>
    <property type="project" value="UniProtKB-KW"/>
</dbReference>
<reference evidence="4 5" key="1">
    <citation type="submission" date="2015-01" db="EMBL/GenBank/DDBJ databases">
        <title>Evolution of Trichinella species and genotypes.</title>
        <authorList>
            <person name="Korhonen P.K."/>
            <person name="Edoardo P."/>
            <person name="Giuseppe L.R."/>
            <person name="Gasser R.B."/>
        </authorList>
    </citation>
    <scope>NUCLEOTIDE SEQUENCE [LARGE SCALE GENOMIC DNA]</scope>
    <source>
        <strain evidence="1">ISS141</strain>
        <strain evidence="3">ISS176</strain>
        <strain evidence="2">ISS588</strain>
    </source>
</reference>
<evidence type="ECO:0000313" key="2">
    <source>
        <dbReference type="EMBL" id="KRZ33894.1"/>
    </source>
</evidence>
<sequence length="376" mass="43554">LRLLLKMVFHCYGSLTKVPEECLEKLNLDELLDICLGERDKYGRKINCFMLRLKIFLKQLYFVCPPFPNCVIRKIAFYPPKSSLYNFEEVESQEGKEMYRMNVCPALRKIWTLQGFDADKVLSQTVCYLLKEETDIACVHVKNPGKQPSRKVILYSHDNAVDLGMVLTTLYNIAETLNLDVISYDYPSYGLSTGKLSEKHLYRSIQCVYNFMSNKLGIDDQKIIIWGKSLGTVPSIQFSPSVNCNCLILQSSILSAYRCVIRNLTKDLCGDQLNNFSKICKVHHPTLIIHGSKDKICALRHILKMSERCPGPRSIQVVMNGEHDNLEDFCEFWLYVYYFLHQHVKRLPLINLSRFKRSSIIYKRTYKYFSNGSIGK</sequence>
<proteinExistence type="predicted"/>
<evidence type="ECO:0000313" key="3">
    <source>
        <dbReference type="EMBL" id="KRZ42705.1"/>
    </source>
</evidence>
<feature type="non-terminal residue" evidence="1">
    <location>
        <position position="1"/>
    </location>
</feature>
<keyword evidence="1" id="KW-0378">Hydrolase</keyword>
<dbReference type="PANTHER" id="PTHR12277">
    <property type="entry name" value="ALPHA/BETA HYDROLASE DOMAIN-CONTAINING PROTEIN"/>
    <property type="match status" value="1"/>
</dbReference>
<dbReference type="PANTHER" id="PTHR12277:SF81">
    <property type="entry name" value="PROTEIN ABHD13"/>
    <property type="match status" value="1"/>
</dbReference>
<dbReference type="Proteomes" id="UP000054815">
    <property type="component" value="Unassembled WGS sequence"/>
</dbReference>
<dbReference type="Pfam" id="PF05677">
    <property type="entry name" value="DUF818"/>
    <property type="match status" value="1"/>
</dbReference>
<dbReference type="EMBL" id="JYDU01000062">
    <property type="protein sequence ID" value="KRX95086.1"/>
    <property type="molecule type" value="Genomic_DNA"/>
</dbReference>
<dbReference type="InterPro" id="IPR008536">
    <property type="entry name" value="DUF818"/>
</dbReference>
<dbReference type="Proteomes" id="UP000054826">
    <property type="component" value="Unassembled WGS sequence"/>
</dbReference>
<dbReference type="EMBL" id="JYDS01000006">
    <property type="protein sequence ID" value="KRZ33894.1"/>
    <property type="molecule type" value="Genomic_DNA"/>
</dbReference>
<protein>
    <submittedName>
        <fullName evidence="1">Alpha/beta hydrolase domain-containing protein 17C</fullName>
    </submittedName>
</protein>